<dbReference type="RefSeq" id="WP_151618712.1">
    <property type="nucleotide sequence ID" value="NZ_WBXO01000002.1"/>
</dbReference>
<feature type="transmembrane region" description="Helical" evidence="1">
    <location>
        <begin position="40"/>
        <end position="60"/>
    </location>
</feature>
<feature type="transmembrane region" description="Helical" evidence="1">
    <location>
        <begin position="204"/>
        <end position="220"/>
    </location>
</feature>
<keyword evidence="1" id="KW-0472">Membrane</keyword>
<feature type="transmembrane region" description="Helical" evidence="1">
    <location>
        <begin position="398"/>
        <end position="417"/>
    </location>
</feature>
<reference evidence="2 3" key="1">
    <citation type="submission" date="2019-10" db="EMBL/GenBank/DDBJ databases">
        <title>Whole-genome sequence of the extremophile Heliorestis acidaminivorans DSM 24790.</title>
        <authorList>
            <person name="Kyndt J.A."/>
            <person name="Meyer T.E."/>
        </authorList>
    </citation>
    <scope>NUCLEOTIDE SEQUENCE [LARGE SCALE GENOMIC DNA]</scope>
    <source>
        <strain evidence="2 3">DSM 24790</strain>
    </source>
</reference>
<comment type="caution">
    <text evidence="2">The sequence shown here is derived from an EMBL/GenBank/DDBJ whole genome shotgun (WGS) entry which is preliminary data.</text>
</comment>
<keyword evidence="1" id="KW-1133">Transmembrane helix</keyword>
<dbReference type="InterPro" id="IPR051533">
    <property type="entry name" value="WaaL-like"/>
</dbReference>
<dbReference type="AlphaFoldDB" id="A0A6I0F8D2"/>
<evidence type="ECO:0000313" key="3">
    <source>
        <dbReference type="Proteomes" id="UP000468766"/>
    </source>
</evidence>
<feature type="transmembrane region" description="Helical" evidence="1">
    <location>
        <begin position="133"/>
        <end position="159"/>
    </location>
</feature>
<sequence>MKLKRSSLLQFFVTLYIFIYIFLISYVPNSGTGYGLGSQFYKEGILLSFFLFLVLTFITFMQRKSVSINRHFLWFYLLIISYPFLVAFLDTNQWNSILVIIAMNLSLVFNFFLIKTYFNIDKKKYVEMIAQSIVYIGVLAVFIVFYVFFIGEISLGSFSLSYDPLYPRVSSWFGNPNRFGIFLALTNLFAIYLYLINKENVKTKARYLLFILLITIGLFWSGSKGAIFTFLCGLSTFYLVKKGIEINKNKNKKVLSGLTIFISFVVLIIIVSSYELNNNIFSYLESNIIRLRGIESGSGRIEIWSAGLQNINTSSFFQLIIGKGHDSFLHDTGRSSHNGYLRLLYEYGFLFIALFAFFLYFCLINIFKKNKGYERALLLSQFIMLLTYNVFSQNFFQLRFETIVLSFICSLLLFSGAKKTA</sequence>
<evidence type="ECO:0000313" key="2">
    <source>
        <dbReference type="EMBL" id="KAB2953758.1"/>
    </source>
</evidence>
<dbReference type="EMBL" id="WBXO01000002">
    <property type="protein sequence ID" value="KAB2953758.1"/>
    <property type="molecule type" value="Genomic_DNA"/>
</dbReference>
<dbReference type="Proteomes" id="UP000468766">
    <property type="component" value="Unassembled WGS sequence"/>
</dbReference>
<dbReference type="OrthoDB" id="8209292at2"/>
<feature type="transmembrane region" description="Helical" evidence="1">
    <location>
        <begin position="179"/>
        <end position="197"/>
    </location>
</feature>
<name>A0A6I0F8D2_9FIRM</name>
<feature type="transmembrane region" description="Helical" evidence="1">
    <location>
        <begin position="72"/>
        <end position="89"/>
    </location>
</feature>
<accession>A0A6I0F8D2</accession>
<dbReference type="PANTHER" id="PTHR37422:SF13">
    <property type="entry name" value="LIPOPOLYSACCHARIDE BIOSYNTHESIS PROTEIN PA4999-RELATED"/>
    <property type="match status" value="1"/>
</dbReference>
<feature type="transmembrane region" description="Helical" evidence="1">
    <location>
        <begin position="95"/>
        <end position="113"/>
    </location>
</feature>
<feature type="transmembrane region" description="Helical" evidence="1">
    <location>
        <begin position="344"/>
        <end position="364"/>
    </location>
</feature>
<dbReference type="NCBIfam" id="TIGR04370">
    <property type="entry name" value="glyco_rpt_poly"/>
    <property type="match status" value="1"/>
</dbReference>
<gene>
    <name evidence="2" type="ORF">F9B85_03835</name>
</gene>
<evidence type="ECO:0000256" key="1">
    <source>
        <dbReference type="SAM" id="Phobius"/>
    </source>
</evidence>
<keyword evidence="3" id="KW-1185">Reference proteome</keyword>
<dbReference type="GO" id="GO:0016020">
    <property type="term" value="C:membrane"/>
    <property type="evidence" value="ECO:0007669"/>
    <property type="project" value="UniProtKB-SubCell"/>
</dbReference>
<feature type="transmembrane region" description="Helical" evidence="1">
    <location>
        <begin position="254"/>
        <end position="274"/>
    </location>
</feature>
<dbReference type="PANTHER" id="PTHR37422">
    <property type="entry name" value="TEICHURONIC ACID BIOSYNTHESIS PROTEIN TUAE"/>
    <property type="match status" value="1"/>
</dbReference>
<protein>
    <submittedName>
        <fullName evidence="2">Oligosaccharide repeat unit polymerase</fullName>
    </submittedName>
</protein>
<keyword evidence="1" id="KW-0812">Transmembrane</keyword>
<feature type="transmembrane region" description="Helical" evidence="1">
    <location>
        <begin position="7"/>
        <end position="28"/>
    </location>
</feature>
<proteinExistence type="predicted"/>
<organism evidence="2 3">
    <name type="scientific">Heliorestis acidaminivorans</name>
    <dbReference type="NCBI Taxonomy" id="553427"/>
    <lineage>
        <taxon>Bacteria</taxon>
        <taxon>Bacillati</taxon>
        <taxon>Bacillota</taxon>
        <taxon>Clostridia</taxon>
        <taxon>Eubacteriales</taxon>
        <taxon>Heliobacteriaceae</taxon>
        <taxon>Heliorestis</taxon>
    </lineage>
</organism>